<dbReference type="Pfam" id="PF02686">
    <property type="entry name" value="GatC"/>
    <property type="match status" value="1"/>
</dbReference>
<accession>A0A5A7NCF3</accession>
<dbReference type="NCBIfam" id="TIGR00135">
    <property type="entry name" value="gatC"/>
    <property type="match status" value="1"/>
</dbReference>
<dbReference type="GO" id="GO:0016740">
    <property type="term" value="F:transferase activity"/>
    <property type="evidence" value="ECO:0007669"/>
    <property type="project" value="UniProtKB-KW"/>
</dbReference>
<organism evidence="2 3">
    <name type="scientific">Iodidimonas nitroreducens</name>
    <dbReference type="NCBI Taxonomy" id="1236968"/>
    <lineage>
        <taxon>Bacteria</taxon>
        <taxon>Pseudomonadati</taxon>
        <taxon>Pseudomonadota</taxon>
        <taxon>Alphaproteobacteria</taxon>
        <taxon>Iodidimonadales</taxon>
        <taxon>Iodidimonadaceae</taxon>
        <taxon>Iodidimonas</taxon>
    </lineage>
</organism>
<gene>
    <name evidence="1 2" type="primary">gatC</name>
    <name evidence="2" type="ORF">JCM17846_28320</name>
</gene>
<protein>
    <recommendedName>
        <fullName evidence="1">Aspartyl/glutamyl-tRNA(Asn/Gln) amidotransferase subunit C</fullName>
        <shortName evidence="1">Asp/Glu-ADT subunit C</shortName>
        <ecNumber evidence="1">6.3.5.-</ecNumber>
    </recommendedName>
</protein>
<dbReference type="Proteomes" id="UP000324996">
    <property type="component" value="Unassembled WGS sequence"/>
</dbReference>
<dbReference type="PANTHER" id="PTHR15004:SF0">
    <property type="entry name" value="GLUTAMYL-TRNA(GLN) AMIDOTRANSFERASE SUBUNIT C, MITOCHONDRIAL"/>
    <property type="match status" value="1"/>
</dbReference>
<evidence type="ECO:0000313" key="3">
    <source>
        <dbReference type="Proteomes" id="UP000324996"/>
    </source>
</evidence>
<keyword evidence="3" id="KW-1185">Reference proteome</keyword>
<keyword evidence="2" id="KW-0808">Transferase</keyword>
<keyword evidence="1" id="KW-0067">ATP-binding</keyword>
<dbReference type="AlphaFoldDB" id="A0A5A7NCF3"/>
<dbReference type="RefSeq" id="WP_042086880.1">
    <property type="nucleotide sequence ID" value="NZ_BKCN01000018.1"/>
</dbReference>
<comment type="catalytic activity">
    <reaction evidence="1">
        <text>L-aspartyl-tRNA(Asn) + L-glutamine + ATP + H2O = L-asparaginyl-tRNA(Asn) + L-glutamate + ADP + phosphate + 2 H(+)</text>
        <dbReference type="Rhea" id="RHEA:14513"/>
        <dbReference type="Rhea" id="RHEA-COMP:9674"/>
        <dbReference type="Rhea" id="RHEA-COMP:9677"/>
        <dbReference type="ChEBI" id="CHEBI:15377"/>
        <dbReference type="ChEBI" id="CHEBI:15378"/>
        <dbReference type="ChEBI" id="CHEBI:29985"/>
        <dbReference type="ChEBI" id="CHEBI:30616"/>
        <dbReference type="ChEBI" id="CHEBI:43474"/>
        <dbReference type="ChEBI" id="CHEBI:58359"/>
        <dbReference type="ChEBI" id="CHEBI:78515"/>
        <dbReference type="ChEBI" id="CHEBI:78516"/>
        <dbReference type="ChEBI" id="CHEBI:456216"/>
    </reaction>
</comment>
<dbReference type="GO" id="GO:0006450">
    <property type="term" value="P:regulation of translational fidelity"/>
    <property type="evidence" value="ECO:0007669"/>
    <property type="project" value="InterPro"/>
</dbReference>
<keyword evidence="1" id="KW-0547">Nucleotide-binding</keyword>
<comment type="catalytic activity">
    <reaction evidence="1">
        <text>L-glutamyl-tRNA(Gln) + L-glutamine + ATP + H2O = L-glutaminyl-tRNA(Gln) + L-glutamate + ADP + phosphate + H(+)</text>
        <dbReference type="Rhea" id="RHEA:17521"/>
        <dbReference type="Rhea" id="RHEA-COMP:9681"/>
        <dbReference type="Rhea" id="RHEA-COMP:9684"/>
        <dbReference type="ChEBI" id="CHEBI:15377"/>
        <dbReference type="ChEBI" id="CHEBI:15378"/>
        <dbReference type="ChEBI" id="CHEBI:29985"/>
        <dbReference type="ChEBI" id="CHEBI:30616"/>
        <dbReference type="ChEBI" id="CHEBI:43474"/>
        <dbReference type="ChEBI" id="CHEBI:58359"/>
        <dbReference type="ChEBI" id="CHEBI:78520"/>
        <dbReference type="ChEBI" id="CHEBI:78521"/>
        <dbReference type="ChEBI" id="CHEBI:456216"/>
    </reaction>
</comment>
<dbReference type="GO" id="GO:0050567">
    <property type="term" value="F:glutaminyl-tRNA synthase (glutamine-hydrolyzing) activity"/>
    <property type="evidence" value="ECO:0007669"/>
    <property type="project" value="UniProtKB-UniRule"/>
</dbReference>
<comment type="caution">
    <text evidence="2">The sequence shown here is derived from an EMBL/GenBank/DDBJ whole genome shotgun (WGS) entry which is preliminary data.</text>
</comment>
<dbReference type="EC" id="6.3.5.-" evidence="1"/>
<dbReference type="GO" id="GO:0070681">
    <property type="term" value="P:glutaminyl-tRNAGln biosynthesis via transamidation"/>
    <property type="evidence" value="ECO:0007669"/>
    <property type="project" value="TreeGrafter"/>
</dbReference>
<evidence type="ECO:0000256" key="1">
    <source>
        <dbReference type="HAMAP-Rule" id="MF_00122"/>
    </source>
</evidence>
<evidence type="ECO:0000313" key="2">
    <source>
        <dbReference type="EMBL" id="GER05150.1"/>
    </source>
</evidence>
<name>A0A5A7NCF3_9PROT</name>
<dbReference type="InterPro" id="IPR003837">
    <property type="entry name" value="GatC"/>
</dbReference>
<dbReference type="GO" id="GO:0006412">
    <property type="term" value="P:translation"/>
    <property type="evidence" value="ECO:0007669"/>
    <property type="project" value="UniProtKB-UniRule"/>
</dbReference>
<dbReference type="GO" id="GO:0050566">
    <property type="term" value="F:asparaginyl-tRNA synthase (glutamine-hydrolyzing) activity"/>
    <property type="evidence" value="ECO:0007669"/>
    <property type="project" value="RHEA"/>
</dbReference>
<sequence>MSVDKATVERIAKLARIRIEDHRLAPLAGELNQILGWVEQLSAVDTDQVKPMTSVVDHALYWRDDVIADGSKRDEILANAPAAEFGFFAVPKVIE</sequence>
<keyword evidence="1" id="KW-0648">Protein biosynthesis</keyword>
<dbReference type="SUPFAM" id="SSF141000">
    <property type="entry name" value="Glu-tRNAGln amidotransferase C subunit"/>
    <property type="match status" value="1"/>
</dbReference>
<dbReference type="EMBL" id="BKCN01000018">
    <property type="protein sequence ID" value="GER05150.1"/>
    <property type="molecule type" value="Genomic_DNA"/>
</dbReference>
<proteinExistence type="inferred from homology"/>
<dbReference type="InterPro" id="IPR036113">
    <property type="entry name" value="Asp/Glu-ADT_sf_sub_c"/>
</dbReference>
<comment type="subunit">
    <text evidence="1">Heterotrimer of A, B and C subunits.</text>
</comment>
<dbReference type="GO" id="GO:0005524">
    <property type="term" value="F:ATP binding"/>
    <property type="evidence" value="ECO:0007669"/>
    <property type="project" value="UniProtKB-KW"/>
</dbReference>
<dbReference type="Gene3D" id="1.10.20.60">
    <property type="entry name" value="Glu-tRNAGln amidotransferase C subunit, N-terminal domain"/>
    <property type="match status" value="1"/>
</dbReference>
<comment type="similarity">
    <text evidence="1">Belongs to the GatC family.</text>
</comment>
<keyword evidence="1" id="KW-0436">Ligase</keyword>
<dbReference type="PANTHER" id="PTHR15004">
    <property type="entry name" value="GLUTAMYL-TRNA(GLN) AMIDOTRANSFERASE SUBUNIT C, MITOCHONDRIAL"/>
    <property type="match status" value="1"/>
</dbReference>
<comment type="function">
    <text evidence="1">Allows the formation of correctly charged Asn-tRNA(Asn) or Gln-tRNA(Gln) through the transamidation of misacylated Asp-tRNA(Asn) or Glu-tRNA(Gln) in organisms which lack either or both of asparaginyl-tRNA or glutaminyl-tRNA synthetases. The reaction takes place in the presence of glutamine and ATP through an activated phospho-Asp-tRNA(Asn) or phospho-Glu-tRNA(Gln).</text>
</comment>
<reference evidence="2 3" key="1">
    <citation type="submission" date="2019-09" db="EMBL/GenBank/DDBJ databases">
        <title>NBRP : Genome information of microbial organism related human and environment.</title>
        <authorList>
            <person name="Hattori M."/>
            <person name="Oshima K."/>
            <person name="Inaba H."/>
            <person name="Suda W."/>
            <person name="Sakamoto M."/>
            <person name="Iino T."/>
            <person name="Kitahara M."/>
            <person name="Oshida Y."/>
            <person name="Iida T."/>
            <person name="Kudo T."/>
            <person name="Itoh T."/>
            <person name="Ohkuma M."/>
        </authorList>
    </citation>
    <scope>NUCLEOTIDE SEQUENCE [LARGE SCALE GENOMIC DNA]</scope>
    <source>
        <strain evidence="2 3">Q-1</strain>
    </source>
</reference>
<dbReference type="HAMAP" id="MF_00122">
    <property type="entry name" value="GatC"/>
    <property type="match status" value="1"/>
</dbReference>